<evidence type="ECO:0000313" key="1">
    <source>
        <dbReference type="EMBL" id="DAD81940.1"/>
    </source>
</evidence>
<protein>
    <submittedName>
        <fullName evidence="1">Uncharacterized protein</fullName>
    </submittedName>
</protein>
<reference evidence="1" key="1">
    <citation type="journal article" date="2021" name="Proc. Natl. Acad. Sci. U.S.A.">
        <title>A Catalog of Tens of Thousands of Viruses from Human Metagenomes Reveals Hidden Associations with Chronic Diseases.</title>
        <authorList>
            <person name="Tisza M.J."/>
            <person name="Buck C.B."/>
        </authorList>
    </citation>
    <scope>NUCLEOTIDE SEQUENCE</scope>
    <source>
        <strain evidence="1">CtAvK3</strain>
    </source>
</reference>
<sequence length="77" mass="9199">MNRPDPKAYYPITWDSCFLIYEIEHDADDFVRFALKTGDKISKMRRSRIRFTSHGDAYFRAGSGYTRIYFSDCLRMK</sequence>
<name>A0A8S5MI90_9CAUD</name>
<dbReference type="EMBL" id="BK014910">
    <property type="protein sequence ID" value="DAD81940.1"/>
    <property type="molecule type" value="Genomic_DNA"/>
</dbReference>
<accession>A0A8S5MI90</accession>
<organism evidence="1">
    <name type="scientific">Siphoviridae sp. ctAvK3</name>
    <dbReference type="NCBI Taxonomy" id="2826184"/>
    <lineage>
        <taxon>Viruses</taxon>
        <taxon>Duplodnaviria</taxon>
        <taxon>Heunggongvirae</taxon>
        <taxon>Uroviricota</taxon>
        <taxon>Caudoviricetes</taxon>
    </lineage>
</organism>
<proteinExistence type="predicted"/>